<keyword evidence="5" id="KW-1185">Reference proteome</keyword>
<gene>
    <name evidence="4" type="ORF">HARCEL1_09340</name>
</gene>
<dbReference type="EMBL" id="CP028858">
    <property type="protein sequence ID" value="AWB27899.1"/>
    <property type="molecule type" value="Genomic_DNA"/>
</dbReference>
<accession>A0A2R4X265</accession>
<evidence type="ECO:0000313" key="4">
    <source>
        <dbReference type="EMBL" id="AWB27899.1"/>
    </source>
</evidence>
<dbReference type="GeneID" id="36512709"/>
<feature type="transmembrane region" description="Helical" evidence="2">
    <location>
        <begin position="1254"/>
        <end position="1281"/>
    </location>
</feature>
<evidence type="ECO:0000259" key="3">
    <source>
        <dbReference type="Pfam" id="PF07581"/>
    </source>
</evidence>
<organism evidence="4 5">
    <name type="scientific">Halococcoides cellulosivorans</name>
    <dbReference type="NCBI Taxonomy" id="1679096"/>
    <lineage>
        <taxon>Archaea</taxon>
        <taxon>Methanobacteriati</taxon>
        <taxon>Methanobacteriota</taxon>
        <taxon>Stenosarchaea group</taxon>
        <taxon>Halobacteria</taxon>
        <taxon>Halobacteriales</taxon>
        <taxon>Haloarculaceae</taxon>
        <taxon>Halococcoides</taxon>
    </lineage>
</organism>
<dbReference type="Proteomes" id="UP000244727">
    <property type="component" value="Chromosome"/>
</dbReference>
<feature type="region of interest" description="Disordered" evidence="1">
    <location>
        <begin position="974"/>
        <end position="996"/>
    </location>
</feature>
<feature type="domain" description="GLUG" evidence="3">
    <location>
        <begin position="333"/>
        <end position="357"/>
    </location>
</feature>
<dbReference type="RefSeq" id="WP_108382748.1">
    <property type="nucleotide sequence ID" value="NZ_CP028858.1"/>
</dbReference>
<name>A0A2R4X265_9EURY</name>
<reference evidence="4 5" key="1">
    <citation type="submission" date="2018-04" db="EMBL/GenBank/DDBJ databases">
        <title>Halococcoides cellulosivorans gen. nov., sp. nov., an extremely halophilic cellulose-utilizing haloarchaeon from hypersaline lakes.</title>
        <authorList>
            <person name="Sorokin D.Y."/>
            <person name="Toshchakov S.V."/>
            <person name="Samarov N.I."/>
            <person name="Korzhenkov A."/>
            <person name="Kublanov I.V."/>
        </authorList>
    </citation>
    <scope>NUCLEOTIDE SEQUENCE [LARGE SCALE GENOMIC DNA]</scope>
    <source>
        <strain evidence="4 5">HArcel1</strain>
    </source>
</reference>
<keyword evidence="2" id="KW-0812">Transmembrane</keyword>
<evidence type="ECO:0000256" key="1">
    <source>
        <dbReference type="SAM" id="MobiDB-lite"/>
    </source>
</evidence>
<proteinExistence type="predicted"/>
<evidence type="ECO:0000313" key="5">
    <source>
        <dbReference type="Proteomes" id="UP000244727"/>
    </source>
</evidence>
<keyword evidence="2" id="KW-0472">Membrane</keyword>
<evidence type="ECO:0000256" key="2">
    <source>
        <dbReference type="SAM" id="Phobius"/>
    </source>
</evidence>
<feature type="compositionally biased region" description="Polar residues" evidence="1">
    <location>
        <begin position="975"/>
        <end position="985"/>
    </location>
</feature>
<keyword evidence="2" id="KW-1133">Transmembrane helix</keyword>
<dbReference type="InterPro" id="IPR011493">
    <property type="entry name" value="GLUG"/>
</dbReference>
<dbReference type="Pfam" id="PF07581">
    <property type="entry name" value="Glug"/>
    <property type="match status" value="1"/>
</dbReference>
<dbReference type="KEGG" id="harc:HARCEL1_09340"/>
<dbReference type="InterPro" id="IPR006311">
    <property type="entry name" value="TAT_signal"/>
</dbReference>
<dbReference type="PROSITE" id="PS51318">
    <property type="entry name" value="TAT"/>
    <property type="match status" value="1"/>
</dbReference>
<sequence>MTGDRPADDAVSRFGRRRFLRSALAITGLGSLASTVRADDFDQAIEGSGTRADPFVLAGVEDLGALGAAPEAQFELAADIDATAGDRPGNIPIETFAGTLEGEGHEIRGLTIERPDGENIGLFSRLEGTVRNLALPEVTIEGGFQTGALAGAAVAATIESVTVSGTVSGAERVGGLVGSLDAETGEPAGSTMIDCTGDCEVRADEGSAGGLVGRAHGSQAARVDVIDSEASGSVTGESFVGGLVGGMDSAFDMEGVVVENCRASASIHTTDDPGSHFGGLVGGINDGLIASCRATGSLSCGSASEVGGLVGEIRDPNATVEHSAATGDVSGDYDVGGLGGHIVYGTVRQCFATGDVTGSERVGGIGGEVREATVVDSYARGAVTGEKAVGGIAGIHRKTFGNPCIVERTLATGPIDGDESVGGVVGGVDGTDVDASYYDTEATGIDQPDPGADGDADGSDQGIGLPTQELQGQSASDSLVEFDFQNVWQTATDEYPTLQTFGRDAGGETTATIDGLRLRQTVEHTRAFDDDATLRMTAGESLPAAQSLVGSTDDPAVVWSASTPDLVESRQTVPLFDCRVDDPDAIAQAVDVETRLVRDGETLLEATGSLGPATIAGTDPDRRENLENAGIEPPAHLPVVEILAGANDDARGALPTLPAVPDCEYEVTVAGPNLAEPVTASVSTGGETVSAPTLQVGVIAIEGHWSISEEFDFDQEPRMDLYAERLGQYLLQTYPVRTVDVVVYEGPVYEGYIHTKHHLASKVEDGFVDTYGRYDRQTTIRHTVDGTQFRVDEPVSLDAEIAVVPPEFFDGEETGAVPEANGTPRTDVILVEFGSPLVAAHELGHYFLGGDEAYAGAGVPDDDSGAHAGDSVTSTGLEIQGEKFAVHPGRRSVMASSGSDLWPDAHFTQQLIDGEFDAETTSLAGGVVDAIGDMIRGLAFAGSGLDRLESSPETDHVDIVDAIETVDEATERLAETQSDANSQFQVPDLPPDLEDDLDTAGEALQRVGRDLQGGPPAAVPHPDGGGTTTATAAGQWTERLGERLCDDASDLQTDAIDWMLRVVGYIDDELTVEAEVIPVLDRPAEGDTEESIVARGPGGAELARGDATALIESVSTAGRESIDGAVSGIVRVPAETTTVEVRVSTDGSEHHTTIDPVVDPVRAGLDGLPSAAVTDPDGLDTAAAALERASEQLAEGNRDAAVETLRSARDDLERAVDADAESGPGEADPGAVLARLDGQIDRVRGVGESDGWGLLPWLIGGGVLAGGGLVTGGVVTGGLLYRYRNAIFGGGENDGPDSEAS</sequence>
<feature type="region of interest" description="Disordered" evidence="1">
    <location>
        <begin position="1009"/>
        <end position="1031"/>
    </location>
</feature>
<dbReference type="Gene3D" id="2.160.20.110">
    <property type="match status" value="2"/>
</dbReference>
<protein>
    <recommendedName>
        <fullName evidence="3">GLUG domain-containing protein</fullName>
    </recommendedName>
</protein>
<feature type="region of interest" description="Disordered" evidence="1">
    <location>
        <begin position="441"/>
        <end position="476"/>
    </location>
</feature>